<keyword evidence="2" id="KW-1185">Reference proteome</keyword>
<evidence type="ECO:0000313" key="1">
    <source>
        <dbReference type="EnsemblMetazoa" id="GAUT042463-PA"/>
    </source>
</evidence>
<protein>
    <submittedName>
        <fullName evidence="1">Uncharacterized protein</fullName>
    </submittedName>
</protein>
<dbReference type="EnsemblMetazoa" id="GAUT042463-RA">
    <property type="protein sequence ID" value="GAUT042463-PA"/>
    <property type="gene ID" value="GAUT042463"/>
</dbReference>
<proteinExistence type="predicted"/>
<dbReference type="Proteomes" id="UP000078200">
    <property type="component" value="Unassembled WGS sequence"/>
</dbReference>
<dbReference type="AlphaFoldDB" id="A0A1A9VNB8"/>
<accession>A0A1A9VNB8</accession>
<name>A0A1A9VNB8_GLOAU</name>
<reference evidence="1" key="1">
    <citation type="submission" date="2020-05" db="UniProtKB">
        <authorList>
            <consortium name="EnsemblMetazoa"/>
        </authorList>
    </citation>
    <scope>IDENTIFICATION</scope>
    <source>
        <strain evidence="1">TTRI</strain>
    </source>
</reference>
<sequence>MRCSPTGQRCIADQRIGYMGATMSHVDAVQHAAQRLSYGGYGHLIEENIKYAVAIISFHLQVKALVCDRSAQNRRTARDCAGYHIERADGSKYIVAQMYDYIHIIDAFYSKMSDTKELYDVTIVRKLAARKATFWQHWKTRGAKMLVGTGRSLKDIMQLFTTAAVAMLKIAIKKGFIGSEKEIRSYEVFAAMTKLSTILHSGKISRTNWQAQQAVLEEVVEFSNKLRIVVKKQWEIENCYAKALVN</sequence>
<dbReference type="VEuPathDB" id="VectorBase:GAUT042463"/>
<evidence type="ECO:0000313" key="2">
    <source>
        <dbReference type="Proteomes" id="UP000078200"/>
    </source>
</evidence>
<organism evidence="1 2">
    <name type="scientific">Glossina austeni</name>
    <name type="common">Savannah tsetse fly</name>
    <dbReference type="NCBI Taxonomy" id="7395"/>
    <lineage>
        <taxon>Eukaryota</taxon>
        <taxon>Metazoa</taxon>
        <taxon>Ecdysozoa</taxon>
        <taxon>Arthropoda</taxon>
        <taxon>Hexapoda</taxon>
        <taxon>Insecta</taxon>
        <taxon>Pterygota</taxon>
        <taxon>Neoptera</taxon>
        <taxon>Endopterygota</taxon>
        <taxon>Diptera</taxon>
        <taxon>Brachycera</taxon>
        <taxon>Muscomorpha</taxon>
        <taxon>Hippoboscoidea</taxon>
        <taxon>Glossinidae</taxon>
        <taxon>Glossina</taxon>
    </lineage>
</organism>